<feature type="compositionally biased region" description="Basic and acidic residues" evidence="1">
    <location>
        <begin position="134"/>
        <end position="149"/>
    </location>
</feature>
<reference evidence="2" key="1">
    <citation type="submission" date="2021-01" db="EMBL/GenBank/DDBJ databases">
        <authorList>
            <person name="Corre E."/>
            <person name="Pelletier E."/>
            <person name="Niang G."/>
            <person name="Scheremetjew M."/>
            <person name="Finn R."/>
            <person name="Kale V."/>
            <person name="Holt S."/>
            <person name="Cochrane G."/>
            <person name="Meng A."/>
            <person name="Brown T."/>
            <person name="Cohen L."/>
        </authorList>
    </citation>
    <scope>NUCLEOTIDE SEQUENCE</scope>
    <source>
        <strain evidence="2">10249 10 AB</strain>
    </source>
</reference>
<accession>A0A7S4ACK1</accession>
<protein>
    <submittedName>
        <fullName evidence="2">Uncharacterized protein</fullName>
    </submittedName>
</protein>
<organism evidence="2">
    <name type="scientific">Pseudo-nitzschia australis</name>
    <dbReference type="NCBI Taxonomy" id="44445"/>
    <lineage>
        <taxon>Eukaryota</taxon>
        <taxon>Sar</taxon>
        <taxon>Stramenopiles</taxon>
        <taxon>Ochrophyta</taxon>
        <taxon>Bacillariophyta</taxon>
        <taxon>Bacillariophyceae</taxon>
        <taxon>Bacillariophycidae</taxon>
        <taxon>Bacillariales</taxon>
        <taxon>Bacillariaceae</taxon>
        <taxon>Pseudo-nitzschia</taxon>
    </lineage>
</organism>
<evidence type="ECO:0000313" key="2">
    <source>
        <dbReference type="EMBL" id="CAE0710352.1"/>
    </source>
</evidence>
<feature type="region of interest" description="Disordered" evidence="1">
    <location>
        <begin position="99"/>
        <end position="149"/>
    </location>
</feature>
<evidence type="ECO:0000256" key="1">
    <source>
        <dbReference type="SAM" id="MobiDB-lite"/>
    </source>
</evidence>
<proteinExistence type="predicted"/>
<name>A0A7S4ACK1_9STRA</name>
<sequence length="149" mass="16399">MKTISVAYFFSTFVIALGIESSRRTTLRGSIGNEESLSLRAVNAPDAEKLVMRKKTKGAKYLKADKISKVGLSLKSDKKDAKILKDGLSADIYPSDFYSEETEGEESTKTAHPLTTKKGQGTKVTKIDKRKHRSDGDKSGKKLELGKQN</sequence>
<dbReference type="EMBL" id="HBIX01003950">
    <property type="protein sequence ID" value="CAE0710352.1"/>
    <property type="molecule type" value="Transcribed_RNA"/>
</dbReference>
<gene>
    <name evidence="2" type="ORF">PAUS00366_LOCUS3079</name>
</gene>
<dbReference type="AlphaFoldDB" id="A0A7S4ACK1"/>